<dbReference type="FunFam" id="3.40.50.360:FF:000015">
    <property type="entry name" value="NADPH-dependent diflavin oxidoreductase 1"/>
    <property type="match status" value="1"/>
</dbReference>
<feature type="domain" description="Flavodoxin-like" evidence="13">
    <location>
        <begin position="6"/>
        <end position="150"/>
    </location>
</feature>
<dbReference type="STRING" id="9925.ENSCHIP00000005748"/>
<feature type="binding site" evidence="12">
    <location>
        <begin position="386"/>
        <end position="389"/>
    </location>
    <ligand>
        <name>FAD</name>
        <dbReference type="ChEBI" id="CHEBI:57692"/>
    </ligand>
</feature>
<dbReference type="GO" id="GO:0009055">
    <property type="term" value="F:electron transfer activity"/>
    <property type="evidence" value="ECO:0007669"/>
    <property type="project" value="Ensembl"/>
</dbReference>
<evidence type="ECO:0000313" key="15">
    <source>
        <dbReference type="Ensembl" id="ENSCHIP00000005748.1"/>
    </source>
</evidence>
<evidence type="ECO:0000256" key="5">
    <source>
        <dbReference type="ARBA" id="ARBA00022643"/>
    </source>
</evidence>
<evidence type="ECO:0000256" key="10">
    <source>
        <dbReference type="ARBA" id="ARBA00059862"/>
    </source>
</evidence>
<dbReference type="PANTHER" id="PTHR19384">
    <property type="entry name" value="NITRIC OXIDE SYNTHASE-RELATED"/>
    <property type="match status" value="1"/>
</dbReference>
<feature type="binding site" evidence="12">
    <location>
        <begin position="420"/>
        <end position="423"/>
    </location>
    <ligand>
        <name>FAD</name>
        <dbReference type="ChEBI" id="CHEBI:57692"/>
    </ligand>
</feature>
<dbReference type="GO" id="GO:0160246">
    <property type="term" value="F:NADPH-iron-sulfur [2Fe-2S] protein oxidoreductase activity"/>
    <property type="evidence" value="ECO:0007669"/>
    <property type="project" value="Ensembl"/>
</dbReference>
<dbReference type="InterPro" id="IPR029039">
    <property type="entry name" value="Flavoprotein-like_sf"/>
</dbReference>
<dbReference type="GO" id="GO:0048471">
    <property type="term" value="C:perinuclear region of cytoplasm"/>
    <property type="evidence" value="ECO:0007669"/>
    <property type="project" value="UniProtKB-SubCell"/>
</dbReference>
<dbReference type="InterPro" id="IPR039261">
    <property type="entry name" value="FNR_nucleotide-bd"/>
</dbReference>
<feature type="domain" description="FAD-binding FR-type" evidence="14">
    <location>
        <begin position="209"/>
        <end position="450"/>
    </location>
</feature>
<comment type="cofactor">
    <cofactor evidence="1 12">
        <name>FMN</name>
        <dbReference type="ChEBI" id="CHEBI:58210"/>
    </cofactor>
</comment>
<dbReference type="SUPFAM" id="SSF52343">
    <property type="entry name" value="Ferredoxin reductase-like, C-terminal NADP-linked domain"/>
    <property type="match status" value="1"/>
</dbReference>
<dbReference type="Bgee" id="ENSCHIG00000009768">
    <property type="expression patterns" value="Expressed in rumen and 17 other cell types or tissues"/>
</dbReference>
<dbReference type="GO" id="GO:0005654">
    <property type="term" value="C:nucleoplasm"/>
    <property type="evidence" value="ECO:0007669"/>
    <property type="project" value="Ensembl"/>
</dbReference>
<dbReference type="InterPro" id="IPR017927">
    <property type="entry name" value="FAD-bd_FR_type"/>
</dbReference>
<feature type="binding site" evidence="12">
    <location>
        <begin position="519"/>
        <end position="520"/>
    </location>
    <ligand>
        <name>NADP(+)</name>
        <dbReference type="ChEBI" id="CHEBI:58349"/>
    </ligand>
</feature>
<dbReference type="GO" id="GO:0070402">
    <property type="term" value="F:NADPH binding"/>
    <property type="evidence" value="ECO:0007669"/>
    <property type="project" value="Ensembl"/>
</dbReference>
<dbReference type="GO" id="GO:0003958">
    <property type="term" value="F:NADPH-hemoprotein reductase activity"/>
    <property type="evidence" value="ECO:0007669"/>
    <property type="project" value="Ensembl"/>
</dbReference>
<comment type="similarity">
    <text evidence="12">Belongs to the NADPH-dependent diflavin oxidoreductase NDOR1 family.</text>
</comment>
<protein>
    <recommendedName>
        <fullName evidence="12">NADPH-dependent diflavin oxidoreductase 1</fullName>
        <ecNumber evidence="12">1.18.1.-</ecNumber>
    </recommendedName>
    <alternativeName>
        <fullName evidence="12">NADPH-dependent FMN and FAD-containing oxidoreductase</fullName>
    </alternativeName>
</protein>
<dbReference type="FunFam" id="3.40.50.80:FF:000001">
    <property type="entry name" value="NADPH--cytochrome P450 reductase 1"/>
    <property type="match status" value="1"/>
</dbReference>
<feature type="binding site" evidence="12">
    <location>
        <begin position="97"/>
        <end position="106"/>
    </location>
    <ligand>
        <name>FMN</name>
        <dbReference type="ChEBI" id="CHEBI:58210"/>
    </ligand>
</feature>
<dbReference type="EMBL" id="LWLT01000009">
    <property type="status" value="NOT_ANNOTATED_CDS"/>
    <property type="molecule type" value="Genomic_DNA"/>
</dbReference>
<feature type="binding site" evidence="12">
    <location>
        <position position="464"/>
    </location>
    <ligand>
        <name>NADP(+)</name>
        <dbReference type="ChEBI" id="CHEBI:58349"/>
    </ligand>
</feature>
<dbReference type="Ensembl" id="ENSCHIT00000013445.1">
    <property type="protein sequence ID" value="ENSCHIP00000005748.1"/>
    <property type="gene ID" value="ENSCHIG00000009768.1"/>
</dbReference>
<dbReference type="GeneTree" id="ENSGT00930000151050"/>
<dbReference type="PANTHER" id="PTHR19384:SF10">
    <property type="entry name" value="NADPH-DEPENDENT DIFLAVIN OXIDOREDUCTASE 1"/>
    <property type="match status" value="1"/>
</dbReference>
<comment type="similarity">
    <text evidence="12">In the N-terminal section; belongs to the flavodoxin family.</text>
</comment>
<reference evidence="15" key="3">
    <citation type="submission" date="2025-09" db="UniProtKB">
        <authorList>
            <consortium name="Ensembl"/>
        </authorList>
    </citation>
    <scope>IDENTIFICATION</scope>
</reference>
<dbReference type="PROSITE" id="PS51384">
    <property type="entry name" value="FAD_FR"/>
    <property type="match status" value="1"/>
</dbReference>
<dbReference type="Gene3D" id="1.20.990.10">
    <property type="entry name" value="NADPH-cytochrome p450 Reductase, Chain A, domain 3"/>
    <property type="match status" value="1"/>
</dbReference>
<proteinExistence type="inferred from homology"/>
<dbReference type="PRINTS" id="PR00371">
    <property type="entry name" value="FPNCR"/>
</dbReference>
<dbReference type="OMA" id="DIMSIPR"/>
<dbReference type="InterPro" id="IPR028879">
    <property type="entry name" value="NDOR1"/>
</dbReference>
<evidence type="ECO:0000256" key="11">
    <source>
        <dbReference type="ARBA" id="ARBA00063044"/>
    </source>
</evidence>
<keyword evidence="8 12" id="KW-0560">Oxidoreductase</keyword>
<evidence type="ECO:0000259" key="13">
    <source>
        <dbReference type="PROSITE" id="PS50902"/>
    </source>
</evidence>
<comment type="catalytic activity">
    <reaction evidence="9">
        <text>2 oxidized [2Fe-2S]-[protein] + NADPH = 2 reduced [2Fe-2S]-[protein] + NADP(+) + H(+)</text>
        <dbReference type="Rhea" id="RHEA:67716"/>
        <dbReference type="Rhea" id="RHEA-COMP:17327"/>
        <dbReference type="Rhea" id="RHEA-COMP:17328"/>
        <dbReference type="ChEBI" id="CHEBI:15378"/>
        <dbReference type="ChEBI" id="CHEBI:33737"/>
        <dbReference type="ChEBI" id="CHEBI:33738"/>
        <dbReference type="ChEBI" id="CHEBI:57783"/>
        <dbReference type="ChEBI" id="CHEBI:58349"/>
    </reaction>
    <physiologicalReaction direction="left-to-right" evidence="9">
        <dbReference type="Rhea" id="RHEA:67717"/>
    </physiologicalReaction>
</comment>
<evidence type="ECO:0000259" key="14">
    <source>
        <dbReference type="PROSITE" id="PS51384"/>
    </source>
</evidence>
<dbReference type="PROSITE" id="PS50902">
    <property type="entry name" value="FLAVODOXIN_LIKE"/>
    <property type="match status" value="1"/>
</dbReference>
<dbReference type="Pfam" id="PF00258">
    <property type="entry name" value="Flavodoxin_1"/>
    <property type="match status" value="1"/>
</dbReference>
<dbReference type="GO" id="GO:0045111">
    <property type="term" value="C:intermediate filament cytoskeleton"/>
    <property type="evidence" value="ECO:0007669"/>
    <property type="project" value="Ensembl"/>
</dbReference>
<dbReference type="Gene3D" id="3.40.50.80">
    <property type="entry name" value="Nucleotide-binding domain of ferredoxin-NADP reductase (FNR) module"/>
    <property type="match status" value="1"/>
</dbReference>
<dbReference type="Gene3D" id="3.40.50.360">
    <property type="match status" value="1"/>
</dbReference>
<evidence type="ECO:0000256" key="9">
    <source>
        <dbReference type="ARBA" id="ARBA00052174"/>
    </source>
</evidence>
<feature type="binding site" evidence="12">
    <location>
        <position position="353"/>
    </location>
    <ligand>
        <name>FAD</name>
        <dbReference type="ChEBI" id="CHEBI:57692"/>
    </ligand>
</feature>
<organism evidence="15 16">
    <name type="scientific">Capra hircus</name>
    <name type="common">Goat</name>
    <dbReference type="NCBI Taxonomy" id="9925"/>
    <lineage>
        <taxon>Eukaryota</taxon>
        <taxon>Metazoa</taxon>
        <taxon>Chordata</taxon>
        <taxon>Craniata</taxon>
        <taxon>Vertebrata</taxon>
        <taxon>Euteleostomi</taxon>
        <taxon>Mammalia</taxon>
        <taxon>Eutheria</taxon>
        <taxon>Laurasiatheria</taxon>
        <taxon>Artiodactyla</taxon>
        <taxon>Ruminantia</taxon>
        <taxon>Pecora</taxon>
        <taxon>Bovidae</taxon>
        <taxon>Caprinae</taxon>
        <taxon>Capra</taxon>
    </lineage>
</organism>
<dbReference type="InterPro" id="IPR001709">
    <property type="entry name" value="Flavoprot_Pyr_Nucl_cyt_Rdtase"/>
</dbReference>
<comment type="similarity">
    <text evidence="12">In the C-terminal section; belongs to the flavoprotein pyridine nucleotide cytochrome reductase family.</text>
</comment>
<evidence type="ECO:0000313" key="16">
    <source>
        <dbReference type="Proteomes" id="UP000291000"/>
    </source>
</evidence>
<evidence type="ECO:0000256" key="12">
    <source>
        <dbReference type="HAMAP-Rule" id="MF_03178"/>
    </source>
</evidence>
<feature type="binding site" evidence="12">
    <location>
        <position position="562"/>
    </location>
    <ligand>
        <name>NADP(+)</name>
        <dbReference type="ChEBI" id="CHEBI:58349"/>
    </ligand>
</feature>
<dbReference type="Proteomes" id="UP000291000">
    <property type="component" value="Chromosome 11"/>
</dbReference>
<comment type="function">
    <text evidence="10">NADPH-dependent reductase which is a central component of the cytosolic iron-sulfur (Fe-S) protein assembly (CIA) machinery. Transfers electrons from NADPH via its FAD and FMN prosthetic groups to the [2Fe-2S] cluster of CIAPIN1, another key component of the CIA machinery. In turn, this reduced cluster provides electrons for assembly of cytosolic iron-sulfur cluster proteins. It can also reduce the [2Fe-2S] cluster of CISD1 and activate this protein implicated in Fe/S cluster repair. In vitro can fully activate methionine synthase/MTR in the presence of soluble cytochrome b5/CYB5A.</text>
</comment>
<reference evidence="15" key="2">
    <citation type="submission" date="2025-08" db="UniProtKB">
        <authorList>
            <consortium name="Ensembl"/>
        </authorList>
    </citation>
    <scope>IDENTIFICATION</scope>
</reference>
<reference evidence="15 16" key="1">
    <citation type="submission" date="2016-04" db="EMBL/GenBank/DDBJ databases">
        <title>Polished mammalian reference genomes with single-molecule sequencing and chromosome conformation capture applied to the Capra hircus genome.</title>
        <authorList>
            <person name="Bickhart D.M."/>
            <person name="Koren S."/>
            <person name="Rosen B."/>
            <person name="Hastie A."/>
            <person name="Liachko I."/>
            <person name="Sullivan S.T."/>
            <person name="Burton J."/>
            <person name="Sayre B.L."/>
            <person name="Huson H.J."/>
            <person name="Lee J."/>
            <person name="Lam E."/>
            <person name="Kelley C.M."/>
            <person name="Hutchison J.L."/>
            <person name="Zhou Y."/>
            <person name="Sun J."/>
            <person name="Crisa A."/>
            <person name="Schwartz J.C."/>
            <person name="Hammond J.A."/>
            <person name="Schroeder S.G."/>
            <person name="Liu G.E."/>
            <person name="Dunham M."/>
            <person name="Shendure J."/>
            <person name="Sonstegard T.S."/>
            <person name="Phillippy A.M."/>
            <person name="Van Tassell C.P."/>
            <person name="Smith T.P."/>
        </authorList>
    </citation>
    <scope>NUCLEOTIDE SEQUENCE [LARGE SCALE GENOMIC DNA]</scope>
</reference>
<dbReference type="SUPFAM" id="SSF52218">
    <property type="entry name" value="Flavoproteins"/>
    <property type="match status" value="1"/>
</dbReference>
<dbReference type="GO" id="GO:0016226">
    <property type="term" value="P:iron-sulfur cluster assembly"/>
    <property type="evidence" value="ECO:0007669"/>
    <property type="project" value="UniProtKB-UniRule"/>
</dbReference>
<dbReference type="InterPro" id="IPR008254">
    <property type="entry name" value="Flavodoxin/NO_synth"/>
</dbReference>
<evidence type="ECO:0000256" key="1">
    <source>
        <dbReference type="ARBA" id="ARBA00001917"/>
    </source>
</evidence>
<dbReference type="PRINTS" id="PR00369">
    <property type="entry name" value="FLAVODOXIN"/>
</dbReference>
<keyword evidence="3 12" id="KW-0963">Cytoplasm</keyword>
<evidence type="ECO:0000256" key="4">
    <source>
        <dbReference type="ARBA" id="ARBA00022630"/>
    </source>
</evidence>
<accession>A0A452E170</accession>
<keyword evidence="5 12" id="KW-0288">FMN</keyword>
<evidence type="ECO:0000256" key="2">
    <source>
        <dbReference type="ARBA" id="ARBA00001974"/>
    </source>
</evidence>
<sequence>MPSARLLVLFGSQTGTAQDVSERLGREARRRQLSCRVEALDSYPVVNLINEPVVIFVCATAGQGDPPDNMKSFWRFIFRRSLPSTALRQMDFAVLGLGDSSYAKFNFVAKKLHRRLLQLGGSALLPVCLGDDQHELGPDAAIDPWLQDLWEKVLGPHPVPLNLDLMWPWGGTHPWPSKFTLQFLKDTPTSGPEELCVAGTDPQGPPSELQPFLAPMVSNQRVTGPSHFQDVRLIEFDISGSGMSFVAGDVVLIQPENTASHVQQFCQVLGLDPEQHFTLQPREPGVTCPARLPQPCSMRRLVSQYLDIASVPRRSFFELLACLSPHELEREKLREFSSARGQEELCEYCTRPRRTAWRWVLCDFPHTAAAIPPDYLLDLLPLIRPRAFSIASSLRAHPSRLQILVAVVQYRTRLREPRRGLCSSWLASLDPVQGPVRVPLWVRSGGLTFPKTPDVPVIMVGPGTGVAPFRAVIQERVAQGETGNVLFFGCRRRDQDFYWEAEWEQLQARGCLTLVTAFSREQEQKLYVQHRLRALGPLVWELLDGRGAHFYLAGNAKYMPADVCDTLLSIFREEGGLSGPDATAYLAQLQRTRRFQTETWA</sequence>
<keyword evidence="16" id="KW-1185">Reference proteome</keyword>
<dbReference type="AlphaFoldDB" id="A0A452E170"/>
<evidence type="ECO:0000256" key="7">
    <source>
        <dbReference type="ARBA" id="ARBA00022857"/>
    </source>
</evidence>
<dbReference type="FunFam" id="1.20.990.10:FF:000008">
    <property type="entry name" value="NADPH-dependent diflavin oxidoreductase 1"/>
    <property type="match status" value="1"/>
</dbReference>
<dbReference type="Gene3D" id="2.40.30.10">
    <property type="entry name" value="Translation factors"/>
    <property type="match status" value="1"/>
</dbReference>
<comment type="subunit">
    <text evidence="11">Interacts with CIAPIN1; as part of the cytosolic iron-sulfur (Fe-S) protein assembly (CIA) machinery. Interacts with DCPS.</text>
</comment>
<dbReference type="HAMAP" id="MF_03178">
    <property type="entry name" value="NDOR1"/>
    <property type="match status" value="1"/>
</dbReference>
<feature type="binding site" evidence="12">
    <location>
        <position position="600"/>
    </location>
    <ligand>
        <name>FAD</name>
        <dbReference type="ChEBI" id="CHEBI:57692"/>
    </ligand>
</feature>
<dbReference type="Pfam" id="PF00667">
    <property type="entry name" value="FAD_binding_1"/>
    <property type="match status" value="1"/>
</dbReference>
<keyword evidence="4 12" id="KW-0285">Flavoprotein</keyword>
<evidence type="ECO:0000256" key="3">
    <source>
        <dbReference type="ARBA" id="ARBA00022490"/>
    </source>
</evidence>
<evidence type="ECO:0000256" key="6">
    <source>
        <dbReference type="ARBA" id="ARBA00022827"/>
    </source>
</evidence>
<dbReference type="InterPro" id="IPR003097">
    <property type="entry name" value="CysJ-like_FAD-binding"/>
</dbReference>
<gene>
    <name evidence="12 15" type="primary">NDOR1</name>
</gene>
<name>A0A452E170_CAPHI</name>
<dbReference type="Pfam" id="PF00175">
    <property type="entry name" value="NAD_binding_1"/>
    <property type="match status" value="1"/>
</dbReference>
<dbReference type="InterPro" id="IPR023173">
    <property type="entry name" value="NADPH_Cyt_P450_Rdtase_alpha"/>
</dbReference>
<keyword evidence="7 12" id="KW-0521">NADP</keyword>
<dbReference type="GO" id="GO:0071949">
    <property type="term" value="F:FAD binding"/>
    <property type="evidence" value="ECO:0007669"/>
    <property type="project" value="Ensembl"/>
</dbReference>
<keyword evidence="6 12" id="KW-0274">FAD</keyword>
<comment type="subcellular location">
    <subcellularLocation>
        <location evidence="12">Cytoplasm</location>
        <location evidence="12">Perinuclear region</location>
    </subcellularLocation>
    <text evidence="12">Concentrated in perinuclear structure.</text>
</comment>
<dbReference type="InterPro" id="IPR017938">
    <property type="entry name" value="Riboflavin_synthase-like_b-brl"/>
</dbReference>
<dbReference type="GO" id="GO:0022900">
    <property type="term" value="P:electron transport chain"/>
    <property type="evidence" value="ECO:0007669"/>
    <property type="project" value="Ensembl"/>
</dbReference>
<evidence type="ECO:0000256" key="8">
    <source>
        <dbReference type="ARBA" id="ARBA00023002"/>
    </source>
</evidence>
<dbReference type="GO" id="GO:0010181">
    <property type="term" value="F:FMN binding"/>
    <property type="evidence" value="ECO:0007669"/>
    <property type="project" value="UniProtKB-UniRule"/>
</dbReference>
<feature type="binding site" evidence="12">
    <location>
        <position position="132"/>
    </location>
    <ligand>
        <name>FMN</name>
        <dbReference type="ChEBI" id="CHEBI:58210"/>
    </ligand>
</feature>
<dbReference type="InterPro" id="IPR001094">
    <property type="entry name" value="Flavdoxin-like"/>
</dbReference>
<dbReference type="GO" id="GO:0005829">
    <property type="term" value="C:cytosol"/>
    <property type="evidence" value="ECO:0007669"/>
    <property type="project" value="Ensembl"/>
</dbReference>
<dbReference type="EC" id="1.18.1.-" evidence="12"/>
<comment type="cofactor">
    <cofactor evidence="2 12">
        <name>FAD</name>
        <dbReference type="ChEBI" id="CHEBI:57692"/>
    </cofactor>
</comment>
<dbReference type="SUPFAM" id="SSF63380">
    <property type="entry name" value="Riboflavin synthase domain-like"/>
    <property type="match status" value="1"/>
</dbReference>
<dbReference type="InterPro" id="IPR001433">
    <property type="entry name" value="OxRdtase_FAD/NAD-bd"/>
</dbReference>
<feature type="binding site" evidence="12">
    <location>
        <begin position="525"/>
        <end position="529"/>
    </location>
    <ligand>
        <name>NADP(+)</name>
        <dbReference type="ChEBI" id="CHEBI:58349"/>
    </ligand>
</feature>
<feature type="binding site" evidence="12">
    <location>
        <begin position="12"/>
        <end position="17"/>
    </location>
    <ligand>
        <name>FMN</name>
        <dbReference type="ChEBI" id="CHEBI:58210"/>
    </ligand>
</feature>
<feature type="binding site" evidence="12">
    <location>
        <begin position="59"/>
        <end position="62"/>
    </location>
    <ligand>
        <name>FMN</name>
        <dbReference type="ChEBI" id="CHEBI:58210"/>
    </ligand>
</feature>